<name>A0A2R5F725_9PROT</name>
<feature type="domain" description="Lipopolysaccharide assembly protein A" evidence="6">
    <location>
        <begin position="26"/>
        <end position="87"/>
    </location>
</feature>
<proteinExistence type="predicted"/>
<sequence length="102" mass="11405">MSYMRYFYTLLSILLFFAALGLTARNLEPVTLHYYLGLAWSAPLALMLFVSFLAGIACTVVAGLSMYVKYRRELTALKHELSRLNPQDNPPIADLSKISGIS</sequence>
<dbReference type="InterPro" id="IPR010445">
    <property type="entry name" value="LapA_dom"/>
</dbReference>
<evidence type="ECO:0000313" key="8">
    <source>
        <dbReference type="Proteomes" id="UP000245081"/>
    </source>
</evidence>
<accession>A0A2R5F725</accession>
<keyword evidence="2 5" id="KW-0812">Transmembrane</keyword>
<keyword evidence="4 5" id="KW-0472">Membrane</keyword>
<protein>
    <submittedName>
        <fullName evidence="7">Lipopolysaccharide assembly protein A</fullName>
    </submittedName>
</protein>
<evidence type="ECO:0000256" key="3">
    <source>
        <dbReference type="ARBA" id="ARBA00022989"/>
    </source>
</evidence>
<evidence type="ECO:0000313" key="7">
    <source>
        <dbReference type="EMBL" id="GBG12713.1"/>
    </source>
</evidence>
<organism evidence="7 8">
    <name type="scientific">Novimethylophilus kurashikiensis</name>
    <dbReference type="NCBI Taxonomy" id="1825523"/>
    <lineage>
        <taxon>Bacteria</taxon>
        <taxon>Pseudomonadati</taxon>
        <taxon>Pseudomonadota</taxon>
        <taxon>Betaproteobacteria</taxon>
        <taxon>Nitrosomonadales</taxon>
        <taxon>Methylophilaceae</taxon>
        <taxon>Novimethylophilus</taxon>
    </lineage>
</organism>
<feature type="transmembrane region" description="Helical" evidence="5">
    <location>
        <begin position="40"/>
        <end position="68"/>
    </location>
</feature>
<dbReference type="Proteomes" id="UP000245081">
    <property type="component" value="Unassembled WGS sequence"/>
</dbReference>
<evidence type="ECO:0000256" key="4">
    <source>
        <dbReference type="ARBA" id="ARBA00023136"/>
    </source>
</evidence>
<dbReference type="GO" id="GO:0005886">
    <property type="term" value="C:plasma membrane"/>
    <property type="evidence" value="ECO:0007669"/>
    <property type="project" value="InterPro"/>
</dbReference>
<gene>
    <name evidence="7" type="primary">lapA</name>
    <name evidence="7" type="ORF">NMK_0245</name>
</gene>
<evidence type="ECO:0000259" key="6">
    <source>
        <dbReference type="Pfam" id="PF06305"/>
    </source>
</evidence>
<dbReference type="RefSeq" id="WP_227871296.1">
    <property type="nucleotide sequence ID" value="NZ_BDOQ01000001.1"/>
</dbReference>
<reference evidence="7 8" key="1">
    <citation type="journal article" date="2018" name="Environ. Microbiol.">
        <title>Isolation and genomic characterization of Novimethylophilus kurashikiensis gen. nov. sp. nov., a new lanthanide-dependent methylotrophic species of Methylophilaceae.</title>
        <authorList>
            <person name="Lv H."/>
            <person name="Sahin N."/>
            <person name="Tani A."/>
        </authorList>
    </citation>
    <scope>NUCLEOTIDE SEQUENCE [LARGE SCALE GENOMIC DNA]</scope>
    <source>
        <strain evidence="7 8">La2-4</strain>
    </source>
</reference>
<evidence type="ECO:0000256" key="1">
    <source>
        <dbReference type="ARBA" id="ARBA00022475"/>
    </source>
</evidence>
<keyword evidence="8" id="KW-1185">Reference proteome</keyword>
<keyword evidence="1" id="KW-1003">Cell membrane</keyword>
<dbReference type="AlphaFoldDB" id="A0A2R5F725"/>
<dbReference type="Pfam" id="PF06305">
    <property type="entry name" value="LapA_dom"/>
    <property type="match status" value="1"/>
</dbReference>
<evidence type="ECO:0000256" key="5">
    <source>
        <dbReference type="SAM" id="Phobius"/>
    </source>
</evidence>
<comment type="caution">
    <text evidence="7">The sequence shown here is derived from an EMBL/GenBank/DDBJ whole genome shotgun (WGS) entry which is preliminary data.</text>
</comment>
<evidence type="ECO:0000256" key="2">
    <source>
        <dbReference type="ARBA" id="ARBA00022692"/>
    </source>
</evidence>
<dbReference type="EMBL" id="BDOQ01000001">
    <property type="protein sequence ID" value="GBG12713.1"/>
    <property type="molecule type" value="Genomic_DNA"/>
</dbReference>
<keyword evidence="3 5" id="KW-1133">Transmembrane helix</keyword>